<organism evidence="2 3">
    <name type="scientific">Argiope bruennichi</name>
    <name type="common">Wasp spider</name>
    <name type="synonym">Aranea bruennichi</name>
    <dbReference type="NCBI Taxonomy" id="94029"/>
    <lineage>
        <taxon>Eukaryota</taxon>
        <taxon>Metazoa</taxon>
        <taxon>Ecdysozoa</taxon>
        <taxon>Arthropoda</taxon>
        <taxon>Chelicerata</taxon>
        <taxon>Arachnida</taxon>
        <taxon>Araneae</taxon>
        <taxon>Araneomorphae</taxon>
        <taxon>Entelegynae</taxon>
        <taxon>Araneoidea</taxon>
        <taxon>Araneidae</taxon>
        <taxon>Argiope</taxon>
    </lineage>
</organism>
<reference evidence="2" key="2">
    <citation type="submission" date="2020-06" db="EMBL/GenBank/DDBJ databases">
        <authorList>
            <person name="Sheffer M."/>
        </authorList>
    </citation>
    <scope>NUCLEOTIDE SEQUENCE</scope>
</reference>
<dbReference type="EMBL" id="JABXBU010000002">
    <property type="protein sequence ID" value="KAF8793985.1"/>
    <property type="molecule type" value="Genomic_DNA"/>
</dbReference>
<evidence type="ECO:0000256" key="1">
    <source>
        <dbReference type="SAM" id="SignalP"/>
    </source>
</evidence>
<dbReference type="Proteomes" id="UP000807504">
    <property type="component" value="Unassembled WGS sequence"/>
</dbReference>
<keyword evidence="1" id="KW-0732">Signal</keyword>
<name>A0A8T0FUP0_ARGBR</name>
<accession>A0A8T0FUP0</accession>
<gene>
    <name evidence="2" type="ORF">HNY73_002011</name>
</gene>
<protein>
    <submittedName>
        <fullName evidence="2">Uncharacterized protein</fullName>
    </submittedName>
</protein>
<dbReference type="AlphaFoldDB" id="A0A8T0FUP0"/>
<comment type="caution">
    <text evidence="2">The sequence shown here is derived from an EMBL/GenBank/DDBJ whole genome shotgun (WGS) entry which is preliminary data.</text>
</comment>
<reference evidence="2" key="1">
    <citation type="journal article" date="2020" name="bioRxiv">
        <title>Chromosome-level reference genome of the European wasp spider Argiope bruennichi: a resource for studies on range expansion and evolutionary adaptation.</title>
        <authorList>
            <person name="Sheffer M.M."/>
            <person name="Hoppe A."/>
            <person name="Krehenwinkel H."/>
            <person name="Uhl G."/>
            <person name="Kuss A.W."/>
            <person name="Jensen L."/>
            <person name="Jensen C."/>
            <person name="Gillespie R.G."/>
            <person name="Hoff K.J."/>
            <person name="Prost S."/>
        </authorList>
    </citation>
    <scope>NUCLEOTIDE SEQUENCE</scope>
</reference>
<evidence type="ECO:0000313" key="2">
    <source>
        <dbReference type="EMBL" id="KAF8793985.1"/>
    </source>
</evidence>
<feature type="chain" id="PRO_5035743742" evidence="1">
    <location>
        <begin position="23"/>
        <end position="121"/>
    </location>
</feature>
<proteinExistence type="predicted"/>
<feature type="signal peptide" evidence="1">
    <location>
        <begin position="1"/>
        <end position="22"/>
    </location>
</feature>
<sequence>MAHRHIFIYMWAFYIFSKQTECHPFQAFDKYENVVQGVFNRLTKELIIQFSDLNQNNSEVQDAINLIINGANGIIDETTGDRAAAELKKILQDVQDGKEPISAAAKKFKEDMIESSPEYDY</sequence>
<keyword evidence="3" id="KW-1185">Reference proteome</keyword>
<evidence type="ECO:0000313" key="3">
    <source>
        <dbReference type="Proteomes" id="UP000807504"/>
    </source>
</evidence>